<evidence type="ECO:0000256" key="1">
    <source>
        <dbReference type="ARBA" id="ARBA00022490"/>
    </source>
</evidence>
<comment type="caution">
    <text evidence="7">The sequence shown here is derived from an EMBL/GenBank/DDBJ whole genome shotgun (WGS) entry which is preliminary data.</text>
</comment>
<dbReference type="NCBIfam" id="TIGR00138">
    <property type="entry name" value="rsmG_gidB"/>
    <property type="match status" value="1"/>
</dbReference>
<feature type="binding site" evidence="6">
    <location>
        <position position="138"/>
    </location>
    <ligand>
        <name>S-adenosyl-L-methionine</name>
        <dbReference type="ChEBI" id="CHEBI:59789"/>
    </ligand>
</feature>
<dbReference type="InterPro" id="IPR003682">
    <property type="entry name" value="rRNA_ssu_MeTfrase_G"/>
</dbReference>
<evidence type="ECO:0000256" key="2">
    <source>
        <dbReference type="ARBA" id="ARBA00022552"/>
    </source>
</evidence>
<dbReference type="GO" id="GO:0032259">
    <property type="term" value="P:methylation"/>
    <property type="evidence" value="ECO:0007669"/>
    <property type="project" value="UniProtKB-KW"/>
</dbReference>
<evidence type="ECO:0000256" key="4">
    <source>
        <dbReference type="ARBA" id="ARBA00022679"/>
    </source>
</evidence>
<keyword evidence="3 6" id="KW-0489">Methyltransferase</keyword>
<dbReference type="PANTHER" id="PTHR31760">
    <property type="entry name" value="S-ADENOSYL-L-METHIONINE-DEPENDENT METHYLTRANSFERASES SUPERFAMILY PROTEIN"/>
    <property type="match status" value="1"/>
</dbReference>
<organism evidence="7 8">
    <name type="scientific">Teichococcus globiformis</name>
    <dbReference type="NCBI Taxonomy" id="2307229"/>
    <lineage>
        <taxon>Bacteria</taxon>
        <taxon>Pseudomonadati</taxon>
        <taxon>Pseudomonadota</taxon>
        <taxon>Alphaproteobacteria</taxon>
        <taxon>Acetobacterales</taxon>
        <taxon>Roseomonadaceae</taxon>
        <taxon>Roseomonas</taxon>
    </lineage>
</organism>
<dbReference type="GO" id="GO:0008168">
    <property type="term" value="F:methyltransferase activity"/>
    <property type="evidence" value="ECO:0007669"/>
    <property type="project" value="UniProtKB-KW"/>
</dbReference>
<feature type="binding site" evidence="6">
    <location>
        <position position="74"/>
    </location>
    <ligand>
        <name>S-adenosyl-L-methionine</name>
        <dbReference type="ChEBI" id="CHEBI:59789"/>
    </ligand>
</feature>
<evidence type="ECO:0000313" key="7">
    <source>
        <dbReference type="EMBL" id="MFC3125159.1"/>
    </source>
</evidence>
<evidence type="ECO:0000256" key="5">
    <source>
        <dbReference type="ARBA" id="ARBA00022691"/>
    </source>
</evidence>
<gene>
    <name evidence="6 7" type="primary">rsmG</name>
    <name evidence="7" type="ORF">ACFOD4_08810</name>
</gene>
<keyword evidence="4 6" id="KW-0808">Transferase</keyword>
<keyword evidence="5 6" id="KW-0949">S-adenosyl-L-methionine</keyword>
<comment type="caution">
    <text evidence="6">Lacks conserved residue(s) required for the propagation of feature annotation.</text>
</comment>
<evidence type="ECO:0000256" key="6">
    <source>
        <dbReference type="HAMAP-Rule" id="MF_00074"/>
    </source>
</evidence>
<dbReference type="PIRSF" id="PIRSF003078">
    <property type="entry name" value="GidB"/>
    <property type="match status" value="1"/>
</dbReference>
<keyword evidence="2 6" id="KW-0698">rRNA processing</keyword>
<protein>
    <recommendedName>
        <fullName evidence="6">Ribosomal RNA small subunit methyltransferase G</fullName>
        <ecNumber evidence="6">2.1.1.170</ecNumber>
    </recommendedName>
    <alternativeName>
        <fullName evidence="6">16S rRNA 7-methylguanosine methyltransferase</fullName>
        <shortName evidence="6">16S rRNA m7G methyltransferase</shortName>
    </alternativeName>
</protein>
<dbReference type="HAMAP" id="MF_00074">
    <property type="entry name" value="16SrRNA_methyltr_G"/>
    <property type="match status" value="1"/>
</dbReference>
<keyword evidence="8" id="KW-1185">Reference proteome</keyword>
<comment type="function">
    <text evidence="6">Specifically methylates the N7 position of guanine in position 527 of 16S rRNA.</text>
</comment>
<dbReference type="EC" id="2.1.1.170" evidence="6"/>
<dbReference type="SUPFAM" id="SSF53335">
    <property type="entry name" value="S-adenosyl-L-methionine-dependent methyltransferases"/>
    <property type="match status" value="1"/>
</dbReference>
<dbReference type="Pfam" id="PF02527">
    <property type="entry name" value="GidB"/>
    <property type="match status" value="1"/>
</dbReference>
<comment type="subcellular location">
    <subcellularLocation>
        <location evidence="6">Cytoplasm</location>
    </subcellularLocation>
</comment>
<reference evidence="8" key="1">
    <citation type="journal article" date="2019" name="Int. J. Syst. Evol. Microbiol.">
        <title>The Global Catalogue of Microorganisms (GCM) 10K type strain sequencing project: providing services to taxonomists for standard genome sequencing and annotation.</title>
        <authorList>
            <consortium name="The Broad Institute Genomics Platform"/>
            <consortium name="The Broad Institute Genome Sequencing Center for Infectious Disease"/>
            <person name="Wu L."/>
            <person name="Ma J."/>
        </authorList>
    </citation>
    <scope>NUCLEOTIDE SEQUENCE [LARGE SCALE GENOMIC DNA]</scope>
    <source>
        <strain evidence="8">KCTC 52094</strain>
    </source>
</reference>
<dbReference type="Proteomes" id="UP001595593">
    <property type="component" value="Unassembled WGS sequence"/>
</dbReference>
<dbReference type="InterPro" id="IPR029063">
    <property type="entry name" value="SAM-dependent_MTases_sf"/>
</dbReference>
<proteinExistence type="inferred from homology"/>
<dbReference type="RefSeq" id="WP_379595662.1">
    <property type="nucleotide sequence ID" value="NZ_JBHRTN010000008.1"/>
</dbReference>
<accession>A0ABV7FXM3</accession>
<sequence>MKQQPDLVPAQALPVSRETSALLERFIPFFLRWNARINLVAAADAAKIRERHIADSLQLLPLIPHGDAPLIDLGSGGGFPGLVLAMELMRPVHLVEADRRKAAFLQAAAAELGLAHVAVHAARIEQVTLPRASVLTARALAPLEALLPWAERLLTPNGVAIFPKGRNADHEIETARRAGWTMDISRYKSFTDPNATLLSITGIRRAGE</sequence>
<comment type="similarity">
    <text evidence="6">Belongs to the methyltransferase superfamily. RNA methyltransferase RsmG family.</text>
</comment>
<name>A0ABV7FXM3_9PROT</name>
<dbReference type="Gene3D" id="3.40.50.150">
    <property type="entry name" value="Vaccinia Virus protein VP39"/>
    <property type="match status" value="1"/>
</dbReference>
<evidence type="ECO:0000256" key="3">
    <source>
        <dbReference type="ARBA" id="ARBA00022603"/>
    </source>
</evidence>
<feature type="binding site" evidence="6">
    <location>
        <position position="79"/>
    </location>
    <ligand>
        <name>S-adenosyl-L-methionine</name>
        <dbReference type="ChEBI" id="CHEBI:59789"/>
    </ligand>
</feature>
<keyword evidence="1 6" id="KW-0963">Cytoplasm</keyword>
<comment type="catalytic activity">
    <reaction evidence="6">
        <text>guanosine(527) in 16S rRNA + S-adenosyl-L-methionine = N(7)-methylguanosine(527) in 16S rRNA + S-adenosyl-L-homocysteine</text>
        <dbReference type="Rhea" id="RHEA:42732"/>
        <dbReference type="Rhea" id="RHEA-COMP:10209"/>
        <dbReference type="Rhea" id="RHEA-COMP:10210"/>
        <dbReference type="ChEBI" id="CHEBI:57856"/>
        <dbReference type="ChEBI" id="CHEBI:59789"/>
        <dbReference type="ChEBI" id="CHEBI:74269"/>
        <dbReference type="ChEBI" id="CHEBI:74480"/>
        <dbReference type="EC" id="2.1.1.170"/>
    </reaction>
</comment>
<dbReference type="EMBL" id="JBHRTN010000008">
    <property type="protein sequence ID" value="MFC3125159.1"/>
    <property type="molecule type" value="Genomic_DNA"/>
</dbReference>
<feature type="binding site" evidence="6">
    <location>
        <begin position="124"/>
        <end position="125"/>
    </location>
    <ligand>
        <name>S-adenosyl-L-methionine</name>
        <dbReference type="ChEBI" id="CHEBI:59789"/>
    </ligand>
</feature>
<dbReference type="PANTHER" id="PTHR31760:SF0">
    <property type="entry name" value="S-ADENOSYL-L-METHIONINE-DEPENDENT METHYLTRANSFERASES SUPERFAMILY PROTEIN"/>
    <property type="match status" value="1"/>
</dbReference>
<evidence type="ECO:0000313" key="8">
    <source>
        <dbReference type="Proteomes" id="UP001595593"/>
    </source>
</evidence>